<dbReference type="InterPro" id="IPR036412">
    <property type="entry name" value="HAD-like_sf"/>
</dbReference>
<dbReference type="GO" id="GO:0006281">
    <property type="term" value="P:DNA repair"/>
    <property type="evidence" value="ECO:0007669"/>
    <property type="project" value="TreeGrafter"/>
</dbReference>
<dbReference type="GO" id="GO:0008967">
    <property type="term" value="F:phosphoglycolate phosphatase activity"/>
    <property type="evidence" value="ECO:0007669"/>
    <property type="project" value="TreeGrafter"/>
</dbReference>
<accession>A0A9X2IGU6</accession>
<evidence type="ECO:0000313" key="1">
    <source>
        <dbReference type="EMBL" id="MCM0622732.1"/>
    </source>
</evidence>
<protein>
    <submittedName>
        <fullName evidence="1">HAD family hydrolase</fullName>
    </submittedName>
</protein>
<reference evidence="1" key="1">
    <citation type="submission" date="2022-05" db="EMBL/GenBank/DDBJ databases">
        <authorList>
            <person name="Tuo L."/>
        </authorList>
    </citation>
    <scope>NUCLEOTIDE SEQUENCE</scope>
    <source>
        <strain evidence="1">BSK12Z-4</strain>
    </source>
</reference>
<proteinExistence type="predicted"/>
<keyword evidence="1" id="KW-0378">Hydrolase</keyword>
<dbReference type="Pfam" id="PF13419">
    <property type="entry name" value="HAD_2"/>
    <property type="match status" value="1"/>
</dbReference>
<comment type="caution">
    <text evidence="1">The sequence shown here is derived from an EMBL/GenBank/DDBJ whole genome shotgun (WGS) entry which is preliminary data.</text>
</comment>
<keyword evidence="2" id="KW-1185">Reference proteome</keyword>
<dbReference type="EMBL" id="JAMOIL010000046">
    <property type="protein sequence ID" value="MCM0622732.1"/>
    <property type="molecule type" value="Genomic_DNA"/>
</dbReference>
<dbReference type="AlphaFoldDB" id="A0A9X2IGU6"/>
<dbReference type="NCBIfam" id="TIGR01549">
    <property type="entry name" value="HAD-SF-IA-v1"/>
    <property type="match status" value="1"/>
</dbReference>
<dbReference type="RefSeq" id="WP_250828899.1">
    <property type="nucleotide sequence ID" value="NZ_JAMOIL010000046.1"/>
</dbReference>
<sequence length="229" mass="24244">MADPHHESHRTVILDVDGTLVDSVYLHVHAWVRAFHEVGLTVASHRIHAAIGMGGDRIVSHLAGEAAEASVGDEVRRRHDDLFDSVLGDVRPTAGCRPLVQALADRDCELVVASSANAQTTDRLLDAAGISTLVSAVTTADDVSASKPHPAPVQQALDQAEGRALMMLGDAPWDGRAAREAGVAFVGLRTGGFSGEALRRVGASHVFDDPAELLEHLDEVVERRAVVPG</sequence>
<name>A0A9X2IGU6_9ACTN</name>
<organism evidence="1 2">
    <name type="scientific">Nocardioides bruguierae</name>
    <dbReference type="NCBI Taxonomy" id="2945102"/>
    <lineage>
        <taxon>Bacteria</taxon>
        <taxon>Bacillati</taxon>
        <taxon>Actinomycetota</taxon>
        <taxon>Actinomycetes</taxon>
        <taxon>Propionibacteriales</taxon>
        <taxon>Nocardioidaceae</taxon>
        <taxon>Nocardioides</taxon>
    </lineage>
</organism>
<dbReference type="GO" id="GO:0005829">
    <property type="term" value="C:cytosol"/>
    <property type="evidence" value="ECO:0007669"/>
    <property type="project" value="TreeGrafter"/>
</dbReference>
<dbReference type="InterPro" id="IPR041492">
    <property type="entry name" value="HAD_2"/>
</dbReference>
<dbReference type="InterPro" id="IPR023214">
    <property type="entry name" value="HAD_sf"/>
</dbReference>
<dbReference type="Gene3D" id="1.10.150.240">
    <property type="entry name" value="Putative phosphatase, domain 2"/>
    <property type="match status" value="1"/>
</dbReference>
<evidence type="ECO:0000313" key="2">
    <source>
        <dbReference type="Proteomes" id="UP001139485"/>
    </source>
</evidence>
<dbReference type="SFLD" id="SFLDG01129">
    <property type="entry name" value="C1.5:_HAD__Beta-PGM__Phosphata"/>
    <property type="match status" value="1"/>
</dbReference>
<dbReference type="Proteomes" id="UP001139485">
    <property type="component" value="Unassembled WGS sequence"/>
</dbReference>
<gene>
    <name evidence="1" type="ORF">M8330_20790</name>
</gene>
<dbReference type="InterPro" id="IPR023198">
    <property type="entry name" value="PGP-like_dom2"/>
</dbReference>
<dbReference type="InterPro" id="IPR050155">
    <property type="entry name" value="HAD-like_hydrolase_sf"/>
</dbReference>
<dbReference type="SUPFAM" id="SSF56784">
    <property type="entry name" value="HAD-like"/>
    <property type="match status" value="1"/>
</dbReference>
<dbReference type="Gene3D" id="3.40.50.1000">
    <property type="entry name" value="HAD superfamily/HAD-like"/>
    <property type="match status" value="1"/>
</dbReference>
<dbReference type="PANTHER" id="PTHR43434:SF16">
    <property type="entry name" value="BLL8046 PROTEIN"/>
    <property type="match status" value="1"/>
</dbReference>
<dbReference type="SFLD" id="SFLDS00003">
    <property type="entry name" value="Haloacid_Dehalogenase"/>
    <property type="match status" value="1"/>
</dbReference>
<dbReference type="InterPro" id="IPR006439">
    <property type="entry name" value="HAD-SF_hydro_IA"/>
</dbReference>
<dbReference type="PANTHER" id="PTHR43434">
    <property type="entry name" value="PHOSPHOGLYCOLATE PHOSPHATASE"/>
    <property type="match status" value="1"/>
</dbReference>